<reference evidence="3 4" key="1">
    <citation type="submission" date="2018-02" db="EMBL/GenBank/DDBJ databases">
        <title>Genomic Encyclopedia of Archaeal and Bacterial Type Strains, Phase II (KMG-II): from individual species to whole genera.</title>
        <authorList>
            <person name="Goeker M."/>
        </authorList>
    </citation>
    <scope>NUCLEOTIDE SEQUENCE [LARGE SCALE GENOMIC DNA]</scope>
    <source>
        <strain evidence="3 4">DSM 15099</strain>
    </source>
</reference>
<sequence>MNFIKYIELLKRELAPALGCTEPIAVAYASAKAKNVLGFMPDKVEVLVSGNILKNGMGVGIPKTKMTGLDIAAALGVIGGNPEAKLEVLKDIEDKHIDEAVKFLKDNNLKIKLKDTKSKLYIEVICKKGQDESKVIIKDEHTNIVYISLNGEVLYESEEKEENKVEDGVNEEITKFNDKIEISIKDIHNFATNVDFEDIKFLLDGAKMNRRVAKEGIEHEYGLKVGKTFHESIGKGIFADSIESHAIAITAAAVDARMDGCALPVMTTAGSGNQGLTCTLPVVAVFEKLGSSEEELCRALAISNLVTIHIKSYLGRLSALCGCGVAAAVGSSCGITYLLGGDYESISHAVKNMVAGLSGMICDGAKQGCALKISTSVSSAIQSAVLATNGIEVSCKDGIIHECVEQTIKNLGNLATAGMVDTDKVILDMMVCK</sequence>
<dbReference type="GO" id="GO:0019450">
    <property type="term" value="P:L-cysteine catabolic process to pyruvate"/>
    <property type="evidence" value="ECO:0007669"/>
    <property type="project" value="TreeGrafter"/>
</dbReference>
<name>A0A2S6FVP5_9CLOT</name>
<dbReference type="HAMAP" id="MF_01845">
    <property type="entry name" value="UPF0597"/>
    <property type="match status" value="1"/>
</dbReference>
<dbReference type="PANTHER" id="PTHR30501:SF2">
    <property type="entry name" value="UPF0597 PROTEIN YHAM"/>
    <property type="match status" value="1"/>
</dbReference>
<gene>
    <name evidence="3" type="ORF">BD821_11825</name>
</gene>
<dbReference type="Proteomes" id="UP000239863">
    <property type="component" value="Unassembled WGS sequence"/>
</dbReference>
<dbReference type="PANTHER" id="PTHR30501">
    <property type="entry name" value="UPF0597 PROTEIN YHAM"/>
    <property type="match status" value="1"/>
</dbReference>
<accession>A0A2S6FVP5</accession>
<organism evidence="3 4">
    <name type="scientific">Clostridium algidicarnis DSM 15099</name>
    <dbReference type="NCBI Taxonomy" id="1121295"/>
    <lineage>
        <taxon>Bacteria</taxon>
        <taxon>Bacillati</taxon>
        <taxon>Bacillota</taxon>
        <taxon>Clostridia</taxon>
        <taxon>Eubacteriales</taxon>
        <taxon>Clostridiaceae</taxon>
        <taxon>Clostridium</taxon>
    </lineage>
</organism>
<feature type="domain" description="Serine dehydratase-like alpha subunit" evidence="2">
    <location>
        <begin position="154"/>
        <end position="428"/>
    </location>
</feature>
<dbReference type="PIRSF" id="PIRSF006054">
    <property type="entry name" value="UCP006054"/>
    <property type="match status" value="1"/>
</dbReference>
<dbReference type="EMBL" id="PTIS01000018">
    <property type="protein sequence ID" value="PPK45944.1"/>
    <property type="molecule type" value="Genomic_DNA"/>
</dbReference>
<dbReference type="InterPro" id="IPR021144">
    <property type="entry name" value="UPF0597"/>
</dbReference>
<dbReference type="GO" id="GO:0080146">
    <property type="term" value="F:L-cysteine desulfhydrase activity"/>
    <property type="evidence" value="ECO:0007669"/>
    <property type="project" value="TreeGrafter"/>
</dbReference>
<proteinExistence type="inferred from homology"/>
<evidence type="ECO:0000256" key="1">
    <source>
        <dbReference type="HAMAP-Rule" id="MF_01845"/>
    </source>
</evidence>
<comment type="similarity">
    <text evidence="1">Belongs to the UPF0597 family.</text>
</comment>
<comment type="caution">
    <text evidence="3">The sequence shown here is derived from an EMBL/GenBank/DDBJ whole genome shotgun (WGS) entry which is preliminary data.</text>
</comment>
<dbReference type="STRING" id="37659.GCA_000703125_02184"/>
<dbReference type="AlphaFoldDB" id="A0A2S6FVP5"/>
<evidence type="ECO:0000313" key="3">
    <source>
        <dbReference type="EMBL" id="PPK45944.1"/>
    </source>
</evidence>
<evidence type="ECO:0000313" key="4">
    <source>
        <dbReference type="Proteomes" id="UP000239863"/>
    </source>
</evidence>
<evidence type="ECO:0000259" key="2">
    <source>
        <dbReference type="Pfam" id="PF03313"/>
    </source>
</evidence>
<dbReference type="OrthoDB" id="41906at2"/>
<dbReference type="InterPro" id="IPR005130">
    <property type="entry name" value="Ser_deHydtase-like_asu"/>
</dbReference>
<dbReference type="RefSeq" id="WP_104410527.1">
    <property type="nucleotide sequence ID" value="NZ_PTIS01000018.1"/>
</dbReference>
<protein>
    <recommendedName>
        <fullName evidence="1">UPF0597 protein BD821_11825</fullName>
    </recommendedName>
</protein>
<dbReference type="Pfam" id="PF03313">
    <property type="entry name" value="SDH_alpha"/>
    <property type="match status" value="1"/>
</dbReference>